<dbReference type="AlphaFoldDB" id="A0A3B0XPI8"/>
<reference evidence="1" key="1">
    <citation type="submission" date="2018-06" db="EMBL/GenBank/DDBJ databases">
        <authorList>
            <person name="Zhirakovskaya E."/>
        </authorList>
    </citation>
    <scope>NUCLEOTIDE SEQUENCE</scope>
</reference>
<sequence length="140" mass="15791">MKFFLKIIVCILLINTQAIAAEKYSPNSGDDKLDTALQLIHKNINRKNKSKLSQFVDNIAQDFQVPVSKVEALFNHYKFNAPDVLMSVSIADVSGEPLQNVAGVYFKNKSKGWKYALKQLNISKGSKTYLQIKKDVNNIK</sequence>
<dbReference type="EMBL" id="UOFH01000335">
    <property type="protein sequence ID" value="VAW66023.1"/>
    <property type="molecule type" value="Genomic_DNA"/>
</dbReference>
<organism evidence="1">
    <name type="scientific">hydrothermal vent metagenome</name>
    <dbReference type="NCBI Taxonomy" id="652676"/>
    <lineage>
        <taxon>unclassified sequences</taxon>
        <taxon>metagenomes</taxon>
        <taxon>ecological metagenomes</taxon>
    </lineage>
</organism>
<evidence type="ECO:0000313" key="1">
    <source>
        <dbReference type="EMBL" id="VAW66023.1"/>
    </source>
</evidence>
<proteinExistence type="predicted"/>
<gene>
    <name evidence="1" type="ORF">MNBD_GAMMA08-1694</name>
</gene>
<accession>A0A3B0XPI8</accession>
<name>A0A3B0XPI8_9ZZZZ</name>
<protein>
    <submittedName>
        <fullName evidence="1">Uncharacterized protein</fullName>
    </submittedName>
</protein>